<name>A0A5C6LXS7_9BACT</name>
<dbReference type="GO" id="GO:0006950">
    <property type="term" value="P:response to stress"/>
    <property type="evidence" value="ECO:0007669"/>
    <property type="project" value="TreeGrafter"/>
</dbReference>
<dbReference type="AlphaFoldDB" id="A0A5C6LXS7"/>
<evidence type="ECO:0000259" key="4">
    <source>
        <dbReference type="PROSITE" id="PS50995"/>
    </source>
</evidence>
<dbReference type="InterPro" id="IPR000835">
    <property type="entry name" value="HTH_MarR-typ"/>
</dbReference>
<organism evidence="5 6">
    <name type="scientific">Chitinophaga pinensis</name>
    <dbReference type="NCBI Taxonomy" id="79329"/>
    <lineage>
        <taxon>Bacteria</taxon>
        <taxon>Pseudomonadati</taxon>
        <taxon>Bacteroidota</taxon>
        <taxon>Chitinophagia</taxon>
        <taxon>Chitinophagales</taxon>
        <taxon>Chitinophagaceae</taxon>
        <taxon>Chitinophaga</taxon>
    </lineage>
</organism>
<evidence type="ECO:0000313" key="6">
    <source>
        <dbReference type="Proteomes" id="UP000318815"/>
    </source>
</evidence>
<evidence type="ECO:0000256" key="2">
    <source>
        <dbReference type="ARBA" id="ARBA00023125"/>
    </source>
</evidence>
<dbReference type="PANTHER" id="PTHR33164">
    <property type="entry name" value="TRANSCRIPTIONAL REGULATOR, MARR FAMILY"/>
    <property type="match status" value="1"/>
</dbReference>
<keyword evidence="3" id="KW-0804">Transcription</keyword>
<dbReference type="InterPro" id="IPR036390">
    <property type="entry name" value="WH_DNA-bd_sf"/>
</dbReference>
<proteinExistence type="predicted"/>
<dbReference type="SMART" id="SM00347">
    <property type="entry name" value="HTH_MARR"/>
    <property type="match status" value="1"/>
</dbReference>
<dbReference type="Proteomes" id="UP000318815">
    <property type="component" value="Unassembled WGS sequence"/>
</dbReference>
<dbReference type="Pfam" id="PF01047">
    <property type="entry name" value="MarR"/>
    <property type="match status" value="1"/>
</dbReference>
<dbReference type="RefSeq" id="WP_146304315.1">
    <property type="nucleotide sequence ID" value="NZ_VOHS01000004.1"/>
</dbReference>
<sequence length="150" mass="17207">MVKSPDNIIHIKALGEVVSNLRDAMRHFVQRRLREQNIDLTFEMLQVINTLSEKGEINQQEIANLLNKDKTSITYLLDNLSKRGLVRRVEDPADRRNKIIHMTDAGRKITDLLTPIVEELHEKASTGLSVDYLKNVTRSLHVIKGNLEVE</sequence>
<dbReference type="EMBL" id="VOHS01000004">
    <property type="protein sequence ID" value="TWW01594.1"/>
    <property type="molecule type" value="Genomic_DNA"/>
</dbReference>
<accession>A0A5C6LXS7</accession>
<feature type="domain" description="HTH marR-type" evidence="4">
    <location>
        <begin position="14"/>
        <end position="150"/>
    </location>
</feature>
<dbReference type="GO" id="GO:0003677">
    <property type="term" value="F:DNA binding"/>
    <property type="evidence" value="ECO:0007669"/>
    <property type="project" value="UniProtKB-KW"/>
</dbReference>
<dbReference type="PROSITE" id="PS50995">
    <property type="entry name" value="HTH_MARR_2"/>
    <property type="match status" value="1"/>
</dbReference>
<gene>
    <name evidence="5" type="ORF">FEF09_06245</name>
</gene>
<dbReference type="PRINTS" id="PR00598">
    <property type="entry name" value="HTHMARR"/>
</dbReference>
<dbReference type="GO" id="GO:0003700">
    <property type="term" value="F:DNA-binding transcription factor activity"/>
    <property type="evidence" value="ECO:0007669"/>
    <property type="project" value="InterPro"/>
</dbReference>
<protein>
    <submittedName>
        <fullName evidence="5">MarR family transcriptional regulator</fullName>
    </submittedName>
</protein>
<dbReference type="InterPro" id="IPR036388">
    <property type="entry name" value="WH-like_DNA-bd_sf"/>
</dbReference>
<dbReference type="InterPro" id="IPR039422">
    <property type="entry name" value="MarR/SlyA-like"/>
</dbReference>
<dbReference type="Gene3D" id="1.10.10.10">
    <property type="entry name" value="Winged helix-like DNA-binding domain superfamily/Winged helix DNA-binding domain"/>
    <property type="match status" value="1"/>
</dbReference>
<comment type="caution">
    <text evidence="5">The sequence shown here is derived from an EMBL/GenBank/DDBJ whole genome shotgun (WGS) entry which is preliminary data.</text>
</comment>
<evidence type="ECO:0000256" key="1">
    <source>
        <dbReference type="ARBA" id="ARBA00023015"/>
    </source>
</evidence>
<dbReference type="PANTHER" id="PTHR33164:SF64">
    <property type="entry name" value="TRANSCRIPTIONAL REGULATOR SLYA"/>
    <property type="match status" value="1"/>
</dbReference>
<dbReference type="OrthoDB" id="996843at2"/>
<evidence type="ECO:0000256" key="3">
    <source>
        <dbReference type="ARBA" id="ARBA00023163"/>
    </source>
</evidence>
<reference evidence="5 6" key="1">
    <citation type="submission" date="2019-08" db="EMBL/GenBank/DDBJ databases">
        <title>Whole genome sequencing of chitin degrading bacteria Chitinophaga pinensis YS16.</title>
        <authorList>
            <person name="Singh R.P."/>
            <person name="Manchanda G."/>
            <person name="Maurya I.K."/>
            <person name="Joshi N.K."/>
            <person name="Srivastava A.K."/>
        </authorList>
    </citation>
    <scope>NUCLEOTIDE SEQUENCE [LARGE SCALE GENOMIC DNA]</scope>
    <source>
        <strain evidence="5 6">YS-16</strain>
    </source>
</reference>
<keyword evidence="2" id="KW-0238">DNA-binding</keyword>
<keyword evidence="6" id="KW-1185">Reference proteome</keyword>
<keyword evidence="1" id="KW-0805">Transcription regulation</keyword>
<evidence type="ECO:0000313" key="5">
    <source>
        <dbReference type="EMBL" id="TWW01594.1"/>
    </source>
</evidence>
<dbReference type="SUPFAM" id="SSF46785">
    <property type="entry name" value="Winged helix' DNA-binding domain"/>
    <property type="match status" value="1"/>
</dbReference>